<dbReference type="Proteomes" id="UP001058974">
    <property type="component" value="Chromosome 7"/>
</dbReference>
<reference evidence="2 3" key="1">
    <citation type="journal article" date="2022" name="Nat. Genet.">
        <title>Improved pea reference genome and pan-genome highlight genomic features and evolutionary characteristics.</title>
        <authorList>
            <person name="Yang T."/>
            <person name="Liu R."/>
            <person name="Luo Y."/>
            <person name="Hu S."/>
            <person name="Wang D."/>
            <person name="Wang C."/>
            <person name="Pandey M.K."/>
            <person name="Ge S."/>
            <person name="Xu Q."/>
            <person name="Li N."/>
            <person name="Li G."/>
            <person name="Huang Y."/>
            <person name="Saxena R.K."/>
            <person name="Ji Y."/>
            <person name="Li M."/>
            <person name="Yan X."/>
            <person name="He Y."/>
            <person name="Liu Y."/>
            <person name="Wang X."/>
            <person name="Xiang C."/>
            <person name="Varshney R.K."/>
            <person name="Ding H."/>
            <person name="Gao S."/>
            <person name="Zong X."/>
        </authorList>
    </citation>
    <scope>NUCLEOTIDE SEQUENCE [LARGE SCALE GENOMIC DNA]</scope>
    <source>
        <strain evidence="2 3">cv. Zhongwan 6</strain>
    </source>
</reference>
<evidence type="ECO:0000313" key="2">
    <source>
        <dbReference type="EMBL" id="KAI5391100.1"/>
    </source>
</evidence>
<dbReference type="Gramene" id="Psat07G0609500-T1">
    <property type="protein sequence ID" value="KAI5391100.1"/>
    <property type="gene ID" value="KIW84_076095"/>
</dbReference>
<dbReference type="AlphaFoldDB" id="A0A9D5A2W9"/>
<evidence type="ECO:0000313" key="3">
    <source>
        <dbReference type="Proteomes" id="UP001058974"/>
    </source>
</evidence>
<keyword evidence="3" id="KW-1185">Reference proteome</keyword>
<feature type="compositionally biased region" description="Acidic residues" evidence="1">
    <location>
        <begin position="123"/>
        <end position="143"/>
    </location>
</feature>
<gene>
    <name evidence="2" type="ORF">KIW84_076095</name>
</gene>
<feature type="region of interest" description="Disordered" evidence="1">
    <location>
        <begin position="1"/>
        <end position="28"/>
    </location>
</feature>
<sequence>MTGDLADKDKNPIEKNDQPTDIVNIEELDSDDVPIGQRMALGIAKRLKNIKGQAIEYSSTPSKSIRKRASGSTTKRWSKVVTPASKKKPLKRKEVPYDSSEYNHDALSEEEGSLKGDGKYEEKENEDGSDASDDEYATNSDED</sequence>
<name>A0A9D5A2W9_PEA</name>
<protein>
    <submittedName>
        <fullName evidence="2">Uncharacterized protein</fullName>
    </submittedName>
</protein>
<dbReference type="EMBL" id="JAMSHJ010000007">
    <property type="protein sequence ID" value="KAI5391100.1"/>
    <property type="molecule type" value="Genomic_DNA"/>
</dbReference>
<feature type="compositionally biased region" description="Basic and acidic residues" evidence="1">
    <location>
        <begin position="92"/>
        <end position="122"/>
    </location>
</feature>
<evidence type="ECO:0000256" key="1">
    <source>
        <dbReference type="SAM" id="MobiDB-lite"/>
    </source>
</evidence>
<feature type="region of interest" description="Disordered" evidence="1">
    <location>
        <begin position="58"/>
        <end position="143"/>
    </location>
</feature>
<feature type="compositionally biased region" description="Basic and acidic residues" evidence="1">
    <location>
        <begin position="1"/>
        <end position="18"/>
    </location>
</feature>
<organism evidence="2 3">
    <name type="scientific">Pisum sativum</name>
    <name type="common">Garden pea</name>
    <name type="synonym">Lathyrus oleraceus</name>
    <dbReference type="NCBI Taxonomy" id="3888"/>
    <lineage>
        <taxon>Eukaryota</taxon>
        <taxon>Viridiplantae</taxon>
        <taxon>Streptophyta</taxon>
        <taxon>Embryophyta</taxon>
        <taxon>Tracheophyta</taxon>
        <taxon>Spermatophyta</taxon>
        <taxon>Magnoliopsida</taxon>
        <taxon>eudicotyledons</taxon>
        <taxon>Gunneridae</taxon>
        <taxon>Pentapetalae</taxon>
        <taxon>rosids</taxon>
        <taxon>fabids</taxon>
        <taxon>Fabales</taxon>
        <taxon>Fabaceae</taxon>
        <taxon>Papilionoideae</taxon>
        <taxon>50 kb inversion clade</taxon>
        <taxon>NPAAA clade</taxon>
        <taxon>Hologalegina</taxon>
        <taxon>IRL clade</taxon>
        <taxon>Fabeae</taxon>
        <taxon>Lathyrus</taxon>
    </lineage>
</organism>
<accession>A0A9D5A2W9</accession>
<proteinExistence type="predicted"/>
<comment type="caution">
    <text evidence="2">The sequence shown here is derived from an EMBL/GenBank/DDBJ whole genome shotgun (WGS) entry which is preliminary data.</text>
</comment>